<proteinExistence type="predicted"/>
<evidence type="ECO:0000313" key="2">
    <source>
        <dbReference type="EMBL" id="MDQ0417806.1"/>
    </source>
</evidence>
<organism evidence="2 3">
    <name type="scientific">Croceifilum oryzae</name>
    <dbReference type="NCBI Taxonomy" id="1553429"/>
    <lineage>
        <taxon>Bacteria</taxon>
        <taxon>Bacillati</taxon>
        <taxon>Bacillota</taxon>
        <taxon>Bacilli</taxon>
        <taxon>Bacillales</taxon>
        <taxon>Thermoactinomycetaceae</taxon>
        <taxon>Croceifilum</taxon>
    </lineage>
</organism>
<evidence type="ECO:0008006" key="4">
    <source>
        <dbReference type="Google" id="ProtNLM"/>
    </source>
</evidence>
<name>A0AAJ1WUA5_9BACL</name>
<evidence type="ECO:0000313" key="3">
    <source>
        <dbReference type="Proteomes" id="UP001238450"/>
    </source>
</evidence>
<feature type="chain" id="PRO_5042583103" description="Lipoprotein" evidence="1">
    <location>
        <begin position="20"/>
        <end position="159"/>
    </location>
</feature>
<dbReference type="AlphaFoldDB" id="A0AAJ1WUA5"/>
<evidence type="ECO:0000256" key="1">
    <source>
        <dbReference type="SAM" id="SignalP"/>
    </source>
</evidence>
<keyword evidence="3" id="KW-1185">Reference proteome</keyword>
<accession>A0AAJ1WUA5</accession>
<dbReference type="EMBL" id="JAUSUV010000008">
    <property type="protein sequence ID" value="MDQ0417806.1"/>
    <property type="molecule type" value="Genomic_DNA"/>
</dbReference>
<reference evidence="2 3" key="1">
    <citation type="submission" date="2023-07" db="EMBL/GenBank/DDBJ databases">
        <title>Genomic Encyclopedia of Type Strains, Phase IV (KMG-IV): sequencing the most valuable type-strain genomes for metagenomic binning, comparative biology and taxonomic classification.</title>
        <authorList>
            <person name="Goeker M."/>
        </authorList>
    </citation>
    <scope>NUCLEOTIDE SEQUENCE [LARGE SCALE GENOMIC DNA]</scope>
    <source>
        <strain evidence="2 3">DSM 46876</strain>
    </source>
</reference>
<sequence>MKRVISIVCMCLIALMVNACNNTSAIPEKKIESPPTQSKPTKPKEEPAIKGVYVLADVLTLYNDIRSLTRAAAVVFEGDVISTSSEYHKDGSSVPYTTSQVRVAKVLNGKVQVGDVLTFGEMGGVTTKKEERKYDGRDFHLNKSEENELVEFQVNGSRS</sequence>
<dbReference type="Proteomes" id="UP001238450">
    <property type="component" value="Unassembled WGS sequence"/>
</dbReference>
<keyword evidence="1" id="KW-0732">Signal</keyword>
<feature type="signal peptide" evidence="1">
    <location>
        <begin position="1"/>
        <end position="19"/>
    </location>
</feature>
<gene>
    <name evidence="2" type="ORF">J2Z48_001990</name>
</gene>
<dbReference type="RefSeq" id="WP_307253073.1">
    <property type="nucleotide sequence ID" value="NZ_JAUSUV010000008.1"/>
</dbReference>
<protein>
    <recommendedName>
        <fullName evidence="4">Lipoprotein</fullName>
    </recommendedName>
</protein>
<comment type="caution">
    <text evidence="2">The sequence shown here is derived from an EMBL/GenBank/DDBJ whole genome shotgun (WGS) entry which is preliminary data.</text>
</comment>